<proteinExistence type="predicted"/>
<organism evidence="1 2">
    <name type="scientific">Prunus armeniaca</name>
    <name type="common">Apricot</name>
    <name type="synonym">Armeniaca vulgaris</name>
    <dbReference type="NCBI Taxonomy" id="36596"/>
    <lineage>
        <taxon>Eukaryota</taxon>
        <taxon>Viridiplantae</taxon>
        <taxon>Streptophyta</taxon>
        <taxon>Embryophyta</taxon>
        <taxon>Tracheophyta</taxon>
        <taxon>Spermatophyta</taxon>
        <taxon>Magnoliopsida</taxon>
        <taxon>eudicotyledons</taxon>
        <taxon>Gunneridae</taxon>
        <taxon>Pentapetalae</taxon>
        <taxon>rosids</taxon>
        <taxon>fabids</taxon>
        <taxon>Rosales</taxon>
        <taxon>Rosaceae</taxon>
        <taxon>Amygdaloideae</taxon>
        <taxon>Amygdaleae</taxon>
        <taxon>Prunus</taxon>
    </lineage>
</organism>
<name>A0A6J5WWI5_PRUAR</name>
<evidence type="ECO:0000313" key="1">
    <source>
        <dbReference type="EMBL" id="CAB4304052.1"/>
    </source>
</evidence>
<dbReference type="EMBL" id="CAEKKB010000003">
    <property type="protein sequence ID" value="CAB4304052.1"/>
    <property type="molecule type" value="Genomic_DNA"/>
</dbReference>
<evidence type="ECO:0000313" key="2">
    <source>
        <dbReference type="Proteomes" id="UP000507245"/>
    </source>
</evidence>
<dbReference type="AlphaFoldDB" id="A0A6J5WWI5"/>
<gene>
    <name evidence="1" type="ORF">ORAREDHAP_LOCUS21272</name>
</gene>
<keyword evidence="2" id="KW-1185">Reference proteome</keyword>
<reference evidence="2" key="1">
    <citation type="journal article" date="2020" name="Genome Biol.">
        <title>Gamete binning: chromosome-level and haplotype-resolved genome assembly enabled by high-throughput single-cell sequencing of gamete genomes.</title>
        <authorList>
            <person name="Campoy J.A."/>
            <person name="Sun H."/>
            <person name="Goel M."/>
            <person name="Jiao W.-B."/>
            <person name="Folz-Donahue K."/>
            <person name="Wang N."/>
            <person name="Rubio M."/>
            <person name="Liu C."/>
            <person name="Kukat C."/>
            <person name="Ruiz D."/>
            <person name="Huettel B."/>
            <person name="Schneeberger K."/>
        </authorList>
    </citation>
    <scope>NUCLEOTIDE SEQUENCE [LARGE SCALE GENOMIC DNA]</scope>
    <source>
        <strain evidence="2">cv. Rojo Pasion</strain>
    </source>
</reference>
<protein>
    <submittedName>
        <fullName evidence="1">Uncharacterized protein</fullName>
    </submittedName>
</protein>
<sequence length="83" mass="9264">MMGGVVGRSVPETPGLSGLDLKKLDEVLGAMVDKLRAVWTLFRAPDFNQFRILMPSSKCNLCLPKSHESNPTWPQHDNLWNNG</sequence>
<dbReference type="Proteomes" id="UP000507245">
    <property type="component" value="Unassembled WGS sequence"/>
</dbReference>
<accession>A0A6J5WWI5</accession>